<dbReference type="RefSeq" id="WP_010849399.1">
    <property type="nucleotide sequence ID" value="NZ_BAAAPN010000104.1"/>
</dbReference>
<keyword evidence="1" id="KW-0472">Membrane</keyword>
<evidence type="ECO:0000256" key="1">
    <source>
        <dbReference type="SAM" id="Phobius"/>
    </source>
</evidence>
<accession>A0ABP4XE82</accession>
<evidence type="ECO:0000313" key="2">
    <source>
        <dbReference type="EMBL" id="GAA1776011.1"/>
    </source>
</evidence>
<gene>
    <name evidence="2" type="ORF">GCM10009810_36350</name>
</gene>
<keyword evidence="1" id="KW-1133">Transmembrane helix</keyword>
<dbReference type="EMBL" id="BAAAPN010000104">
    <property type="protein sequence ID" value="GAA1776011.1"/>
    <property type="molecule type" value="Genomic_DNA"/>
</dbReference>
<keyword evidence="1" id="KW-0812">Transmembrane</keyword>
<protein>
    <recommendedName>
        <fullName evidence="4">SHOCT domain-containing protein</fullName>
    </recommendedName>
</protein>
<reference evidence="3" key="1">
    <citation type="journal article" date="2019" name="Int. J. Syst. Evol. Microbiol.">
        <title>The Global Catalogue of Microorganisms (GCM) 10K type strain sequencing project: providing services to taxonomists for standard genome sequencing and annotation.</title>
        <authorList>
            <consortium name="The Broad Institute Genomics Platform"/>
            <consortium name="The Broad Institute Genome Sequencing Center for Infectious Disease"/>
            <person name="Wu L."/>
            <person name="Ma J."/>
        </authorList>
    </citation>
    <scope>NUCLEOTIDE SEQUENCE [LARGE SCALE GENOMIC DNA]</scope>
    <source>
        <strain evidence="3">JCM 15591</strain>
    </source>
</reference>
<name>A0ABP4XE82_9MICO</name>
<organism evidence="2 3">
    <name type="scientific">Nostocoides vanveenii</name>
    <dbReference type="NCBI Taxonomy" id="330835"/>
    <lineage>
        <taxon>Bacteria</taxon>
        <taxon>Bacillati</taxon>
        <taxon>Actinomycetota</taxon>
        <taxon>Actinomycetes</taxon>
        <taxon>Micrococcales</taxon>
        <taxon>Intrasporangiaceae</taxon>
        <taxon>Nostocoides</taxon>
    </lineage>
</organism>
<proteinExistence type="predicted"/>
<dbReference type="Proteomes" id="UP001501475">
    <property type="component" value="Unassembled WGS sequence"/>
</dbReference>
<evidence type="ECO:0000313" key="3">
    <source>
        <dbReference type="Proteomes" id="UP001501475"/>
    </source>
</evidence>
<keyword evidence="3" id="KW-1185">Reference proteome</keyword>
<evidence type="ECO:0008006" key="4">
    <source>
        <dbReference type="Google" id="ProtNLM"/>
    </source>
</evidence>
<feature type="transmembrane region" description="Helical" evidence="1">
    <location>
        <begin position="12"/>
        <end position="36"/>
    </location>
</feature>
<comment type="caution">
    <text evidence="2">The sequence shown here is derived from an EMBL/GenBank/DDBJ whole genome shotgun (WGS) entry which is preliminary data.</text>
</comment>
<sequence>MMWGNGYGMGWWMWLLMAAGTLTFWIAVVLVVRALLPARNRQGGGMDRPDPLTLLKESLARGEVSVEEYEQRRRLIVDGH</sequence>